<dbReference type="Proteomes" id="UP000519897">
    <property type="component" value="Unassembled WGS sequence"/>
</dbReference>
<dbReference type="InterPro" id="IPR035093">
    <property type="entry name" value="RelE/ParE_toxin_dom_sf"/>
</dbReference>
<organism evidence="1 2">
    <name type="scientific">Rhizobium rhizoryzae</name>
    <dbReference type="NCBI Taxonomy" id="451876"/>
    <lineage>
        <taxon>Bacteria</taxon>
        <taxon>Pseudomonadati</taxon>
        <taxon>Pseudomonadota</taxon>
        <taxon>Alphaproteobacteria</taxon>
        <taxon>Hyphomicrobiales</taxon>
        <taxon>Rhizobiaceae</taxon>
        <taxon>Rhizobium/Agrobacterium group</taxon>
        <taxon>Rhizobium</taxon>
    </lineage>
</organism>
<dbReference type="AlphaFoldDB" id="A0A7W6LJQ8"/>
<keyword evidence="2" id="KW-1185">Reference proteome</keyword>
<evidence type="ECO:0000313" key="2">
    <source>
        <dbReference type="Proteomes" id="UP000519897"/>
    </source>
</evidence>
<protein>
    <submittedName>
        <fullName evidence="1">Plasmid stabilization system protein ParE</fullName>
    </submittedName>
</protein>
<proteinExistence type="predicted"/>
<evidence type="ECO:0000313" key="1">
    <source>
        <dbReference type="EMBL" id="MBB4144623.1"/>
    </source>
</evidence>
<dbReference type="RefSeq" id="WP_165134243.1">
    <property type="nucleotide sequence ID" value="NZ_CP049250.1"/>
</dbReference>
<sequence>MVFELFRAPAADQDLNLIFEHLVESYLSLGDDLHDAVERAAARLKAIDSDMLALVRAPHQGSLRHQISPGLRQVTKNRTIFYFKVDEARQEVKVLAVFFRGQDHEKHILKRLGKTFGDA</sequence>
<dbReference type="Gene3D" id="3.30.2310.20">
    <property type="entry name" value="RelE-like"/>
    <property type="match status" value="1"/>
</dbReference>
<gene>
    <name evidence="1" type="ORF">GGQ72_003180</name>
</gene>
<comment type="caution">
    <text evidence="1">The sequence shown here is derived from an EMBL/GenBank/DDBJ whole genome shotgun (WGS) entry which is preliminary data.</text>
</comment>
<accession>A0A7W6LJQ8</accession>
<name>A0A7W6LJQ8_9HYPH</name>
<reference evidence="1 2" key="1">
    <citation type="submission" date="2020-08" db="EMBL/GenBank/DDBJ databases">
        <title>Genomic Encyclopedia of Type Strains, Phase IV (KMG-IV): sequencing the most valuable type-strain genomes for metagenomic binning, comparative biology and taxonomic classification.</title>
        <authorList>
            <person name="Goeker M."/>
        </authorList>
    </citation>
    <scope>NUCLEOTIDE SEQUENCE [LARGE SCALE GENOMIC DNA]</scope>
    <source>
        <strain evidence="1 2">DSM 29514</strain>
    </source>
</reference>
<dbReference type="EMBL" id="JACIEC010000004">
    <property type="protein sequence ID" value="MBB4144623.1"/>
    <property type="molecule type" value="Genomic_DNA"/>
</dbReference>